<dbReference type="InterPro" id="IPR002068">
    <property type="entry name" value="A-crystallin/Hsp20_dom"/>
</dbReference>
<dbReference type="PANTHER" id="PTHR45640:SF26">
    <property type="entry name" value="RE23625P"/>
    <property type="match status" value="1"/>
</dbReference>
<evidence type="ECO:0000259" key="3">
    <source>
        <dbReference type="PROSITE" id="PS01031"/>
    </source>
</evidence>
<comment type="similarity">
    <text evidence="1 2">Belongs to the small heat shock protein (HSP20) family.</text>
</comment>
<name>A0ABM4CUZ1_HYDVU</name>
<dbReference type="Gene3D" id="2.60.40.790">
    <property type="match status" value="2"/>
</dbReference>
<gene>
    <name evidence="5" type="primary">LOC105843824</name>
</gene>
<accession>A0ABM4CUZ1</accession>
<dbReference type="RefSeq" id="XP_065665761.1">
    <property type="nucleotide sequence ID" value="XM_065809689.1"/>
</dbReference>
<dbReference type="InterPro" id="IPR008978">
    <property type="entry name" value="HSP20-like_chaperone"/>
</dbReference>
<evidence type="ECO:0000256" key="1">
    <source>
        <dbReference type="PROSITE-ProRule" id="PRU00285"/>
    </source>
</evidence>
<dbReference type="SUPFAM" id="SSF49764">
    <property type="entry name" value="HSP20-like chaperones"/>
    <property type="match status" value="2"/>
</dbReference>
<sequence>MSLWYPLRRYLWYSLRRTHFPKLEAGSIKKNMTFWQVPVQEYNPTDHALDKTDNTFSLLKHFPFFENLPALNDTMTRIKYKNKDLFENFSHVTHPVLNWSVLNNDGFVVNLDIEHFKPEEVTMKVEGRFLEVCGKHKNTNENGFESSEFLRKYTIPDDVDPTALTSTISEDGILQIRAPKMLPLTKGIVEPSKEAFKYCLDVKGFKPEEISVQMKGRSLLVHCETKTENTNEHGYNSHHKELTRNIFLPDDVDPSQLSLTYSKDLKLTIEAIQSFPQPPLQLEIKVEE</sequence>
<evidence type="ECO:0000313" key="4">
    <source>
        <dbReference type="Proteomes" id="UP001652625"/>
    </source>
</evidence>
<dbReference type="PRINTS" id="PR00299">
    <property type="entry name" value="ACRYSTALLIN"/>
</dbReference>
<dbReference type="PANTHER" id="PTHR45640">
    <property type="entry name" value="HEAT SHOCK PROTEIN HSP-12.2-RELATED"/>
    <property type="match status" value="1"/>
</dbReference>
<dbReference type="Pfam" id="PF00011">
    <property type="entry name" value="HSP20"/>
    <property type="match status" value="2"/>
</dbReference>
<protein>
    <submittedName>
        <fullName evidence="5">Major egg antigen isoform X2</fullName>
    </submittedName>
</protein>
<keyword evidence="4" id="KW-1185">Reference proteome</keyword>
<proteinExistence type="inferred from homology"/>
<dbReference type="Proteomes" id="UP001652625">
    <property type="component" value="Chromosome 11"/>
</dbReference>
<feature type="domain" description="SHSP" evidence="3">
    <location>
        <begin position="87"/>
        <end position="195"/>
    </location>
</feature>
<reference evidence="5" key="1">
    <citation type="submission" date="2025-08" db="UniProtKB">
        <authorList>
            <consortium name="RefSeq"/>
        </authorList>
    </citation>
    <scope>IDENTIFICATION</scope>
</reference>
<dbReference type="PROSITE" id="PS01031">
    <property type="entry name" value="SHSP"/>
    <property type="match status" value="1"/>
</dbReference>
<organism evidence="4 5">
    <name type="scientific">Hydra vulgaris</name>
    <name type="common">Hydra</name>
    <name type="synonym">Hydra attenuata</name>
    <dbReference type="NCBI Taxonomy" id="6087"/>
    <lineage>
        <taxon>Eukaryota</taxon>
        <taxon>Metazoa</taxon>
        <taxon>Cnidaria</taxon>
        <taxon>Hydrozoa</taxon>
        <taxon>Hydroidolina</taxon>
        <taxon>Anthoathecata</taxon>
        <taxon>Aplanulata</taxon>
        <taxon>Hydridae</taxon>
        <taxon>Hydra</taxon>
    </lineage>
</organism>
<dbReference type="CDD" id="cd06526">
    <property type="entry name" value="metazoan_ACD"/>
    <property type="match status" value="2"/>
</dbReference>
<dbReference type="InterPro" id="IPR001436">
    <property type="entry name" value="Alpha-crystallin/sHSP_animal"/>
</dbReference>
<dbReference type="GeneID" id="105843824"/>
<evidence type="ECO:0000313" key="5">
    <source>
        <dbReference type="RefSeq" id="XP_065665761.1"/>
    </source>
</evidence>
<evidence type="ECO:0000256" key="2">
    <source>
        <dbReference type="RuleBase" id="RU003616"/>
    </source>
</evidence>